<dbReference type="AlphaFoldDB" id="A0A6N2UWD5"/>
<protein>
    <submittedName>
        <fullName evidence="1">Uncharacterized protein</fullName>
    </submittedName>
</protein>
<dbReference type="EMBL" id="CACRTG010000021">
    <property type="protein sequence ID" value="VYT22058.1"/>
    <property type="molecule type" value="Genomic_DNA"/>
</dbReference>
<reference evidence="1" key="1">
    <citation type="submission" date="2019-11" db="EMBL/GenBank/DDBJ databases">
        <authorList>
            <person name="Feng L."/>
        </authorList>
    </citation>
    <scope>NUCLEOTIDE SEQUENCE</scope>
    <source>
        <strain evidence="1">CnexileLFYP112</strain>
    </source>
</reference>
<name>A0A6N2UWD5_9FIRM</name>
<evidence type="ECO:0000313" key="1">
    <source>
        <dbReference type="EMBL" id="VYT22058.1"/>
    </source>
</evidence>
<proteinExistence type="predicted"/>
<accession>A0A6N2UWD5</accession>
<organism evidence="1">
    <name type="scientific">[Clostridium] nexile</name>
    <dbReference type="NCBI Taxonomy" id="29361"/>
    <lineage>
        <taxon>Bacteria</taxon>
        <taxon>Bacillati</taxon>
        <taxon>Bacillota</taxon>
        <taxon>Clostridia</taxon>
        <taxon>Lachnospirales</taxon>
        <taxon>Lachnospiraceae</taxon>
        <taxon>Tyzzerella</taxon>
    </lineage>
</organism>
<sequence>MTHMNDYLPERLATNPLQAMESDSDIEAIADAVISASVLRDECDGDAAFKKSARQLLYACLGYLRDWCSLEQRTVGNLKALLDAARPSSSGSTVTDLGDLFYEIESGCKRVISADGITMSWEPTALERNDGTCPRDTNGIRPEDDFCLGCYKRFAQGTAPTTRASIAVSLSRALPGREG</sequence>
<gene>
    <name evidence="1" type="ORF">CNLFYP112_02328</name>
</gene>